<accession>A0A8J8WDP1</accession>
<dbReference type="Pfam" id="PF00201">
    <property type="entry name" value="UDPGT"/>
    <property type="match status" value="1"/>
</dbReference>
<dbReference type="CDD" id="cd03784">
    <property type="entry name" value="GT1_Gtf-like"/>
    <property type="match status" value="1"/>
</dbReference>
<keyword evidence="9" id="KW-1185">Reference proteome</keyword>
<dbReference type="InterPro" id="IPR050271">
    <property type="entry name" value="UDP-glycosyltransferase"/>
</dbReference>
<evidence type="ECO:0000256" key="2">
    <source>
        <dbReference type="ARBA" id="ARBA00022676"/>
    </source>
</evidence>
<evidence type="ECO:0000256" key="3">
    <source>
        <dbReference type="ARBA" id="ARBA00022679"/>
    </source>
</evidence>
<comment type="similarity">
    <text evidence="1 4">Belongs to the UDP-glycosyltransferase family.</text>
</comment>
<evidence type="ECO:0000256" key="4">
    <source>
        <dbReference type="RuleBase" id="RU003718"/>
    </source>
</evidence>
<sequence>MQVVTLCVLAAALAGQATGGLLPPERPYKILMLLPVGSKSHRNVFLPLAEALTDRGHKIVMLTNLPPASKNPNIMEINHDLPYMGNATQNMFDKGKKSGRCLGDFKYMLPFIAKELYKVPAVKKLYDKRKEFDLIVVNHMLNEVSAGPGGKMYIPKQPGRGGNKPPPPTQPHPPSFCPQIAYPFVHEVPFITVATPGMDHCQSAVYGNVLNPSYAPNFMVTFPLPMSLWHRLKNTFMHLYIPFFWRTWAVVPAVQKEISAQFPHLPPLLELERNQSLTLMNTHFSIATPVPLLPSQVEVGAMHCRPAKPLPKDLESWLDGAGSAGVIYFSLGSIARGETMPPEYRQAFLEAFRRLPQRVLWKYEGELEGVSDNVRISSWLPQQDVLAHDSVKVFISHGGLLSLQESIFHATPLLVLPIFADQPKNAMFVENSGLGRMLVWEELTADSIVDALTDIITQPKYKENVAKMSASLRDQLTTPQERAVFWTEYVIRHRGAPQLRCPGAQISWVEFLMLDVMGLLLAALLLLVFILRRLVKTVSTLLFGNTAKTKKE</sequence>
<dbReference type="EMBL" id="JACEEZ010025474">
    <property type="protein sequence ID" value="KAG0700404.1"/>
    <property type="molecule type" value="Genomic_DNA"/>
</dbReference>
<name>A0A8J8WDP1_CHIOP</name>
<dbReference type="SUPFAM" id="SSF53756">
    <property type="entry name" value="UDP-Glycosyltransferase/glycogen phosphorylase"/>
    <property type="match status" value="1"/>
</dbReference>
<feature type="region of interest" description="Disordered" evidence="5">
    <location>
        <begin position="153"/>
        <end position="172"/>
    </location>
</feature>
<evidence type="ECO:0000256" key="5">
    <source>
        <dbReference type="SAM" id="MobiDB-lite"/>
    </source>
</evidence>
<evidence type="ECO:0000256" key="6">
    <source>
        <dbReference type="SAM" id="Phobius"/>
    </source>
</evidence>
<dbReference type="PANTHER" id="PTHR48043">
    <property type="entry name" value="EG:EG0003.4 PROTEIN-RELATED"/>
    <property type="match status" value="1"/>
</dbReference>
<dbReference type="OrthoDB" id="5835829at2759"/>
<evidence type="ECO:0000313" key="9">
    <source>
        <dbReference type="Proteomes" id="UP000770661"/>
    </source>
</evidence>
<feature type="signal peptide" evidence="7">
    <location>
        <begin position="1"/>
        <end position="19"/>
    </location>
</feature>
<reference evidence="8" key="1">
    <citation type="submission" date="2020-07" db="EMBL/GenBank/DDBJ databases">
        <title>The High-quality genome of the commercially important snow crab, Chionoecetes opilio.</title>
        <authorList>
            <person name="Jeong J.-H."/>
            <person name="Ryu S."/>
        </authorList>
    </citation>
    <scope>NUCLEOTIDE SEQUENCE</scope>
    <source>
        <strain evidence="8">MADBK_172401_WGS</strain>
        <tissue evidence="8">Digestive gland</tissue>
    </source>
</reference>
<dbReference type="PANTHER" id="PTHR48043:SF159">
    <property type="entry name" value="EG:EG0003.4 PROTEIN-RELATED"/>
    <property type="match status" value="1"/>
</dbReference>
<evidence type="ECO:0000256" key="1">
    <source>
        <dbReference type="ARBA" id="ARBA00009995"/>
    </source>
</evidence>
<organism evidence="8 9">
    <name type="scientific">Chionoecetes opilio</name>
    <name type="common">Atlantic snow crab</name>
    <name type="synonym">Cancer opilio</name>
    <dbReference type="NCBI Taxonomy" id="41210"/>
    <lineage>
        <taxon>Eukaryota</taxon>
        <taxon>Metazoa</taxon>
        <taxon>Ecdysozoa</taxon>
        <taxon>Arthropoda</taxon>
        <taxon>Crustacea</taxon>
        <taxon>Multicrustacea</taxon>
        <taxon>Malacostraca</taxon>
        <taxon>Eumalacostraca</taxon>
        <taxon>Eucarida</taxon>
        <taxon>Decapoda</taxon>
        <taxon>Pleocyemata</taxon>
        <taxon>Brachyura</taxon>
        <taxon>Eubrachyura</taxon>
        <taxon>Majoidea</taxon>
        <taxon>Majidae</taxon>
        <taxon>Chionoecetes</taxon>
    </lineage>
</organism>
<evidence type="ECO:0000313" key="8">
    <source>
        <dbReference type="EMBL" id="KAG0700404.1"/>
    </source>
</evidence>
<dbReference type="Gene3D" id="3.40.50.2000">
    <property type="entry name" value="Glycogen Phosphorylase B"/>
    <property type="match status" value="1"/>
</dbReference>
<comment type="caution">
    <text evidence="8">The sequence shown here is derived from an EMBL/GenBank/DDBJ whole genome shotgun (WGS) entry which is preliminary data.</text>
</comment>
<keyword evidence="6" id="KW-1133">Transmembrane helix</keyword>
<dbReference type="PROSITE" id="PS00375">
    <property type="entry name" value="UDPGT"/>
    <property type="match status" value="1"/>
</dbReference>
<keyword evidence="2 4" id="KW-0328">Glycosyltransferase</keyword>
<gene>
    <name evidence="8" type="primary">UGT2B19</name>
    <name evidence="8" type="ORF">GWK47_025556</name>
</gene>
<feature type="chain" id="PRO_5035149683" evidence="7">
    <location>
        <begin position="20"/>
        <end position="552"/>
    </location>
</feature>
<dbReference type="FunFam" id="3.40.50.2000:FF:000050">
    <property type="entry name" value="UDP-glucuronosyltransferase"/>
    <property type="match status" value="1"/>
</dbReference>
<evidence type="ECO:0000256" key="7">
    <source>
        <dbReference type="SAM" id="SignalP"/>
    </source>
</evidence>
<dbReference type="InterPro" id="IPR035595">
    <property type="entry name" value="UDP_glycos_trans_CS"/>
</dbReference>
<keyword evidence="7" id="KW-0732">Signal</keyword>
<protein>
    <submittedName>
        <fullName evidence="8">UDP-glucuronosyltransferase 2B19</fullName>
    </submittedName>
</protein>
<keyword evidence="6" id="KW-0812">Transmembrane</keyword>
<dbReference type="AlphaFoldDB" id="A0A8J8WDP1"/>
<proteinExistence type="inferred from homology"/>
<dbReference type="Proteomes" id="UP000770661">
    <property type="component" value="Unassembled WGS sequence"/>
</dbReference>
<feature type="transmembrane region" description="Helical" evidence="6">
    <location>
        <begin position="508"/>
        <end position="531"/>
    </location>
</feature>
<dbReference type="GO" id="GO:0008194">
    <property type="term" value="F:UDP-glycosyltransferase activity"/>
    <property type="evidence" value="ECO:0007669"/>
    <property type="project" value="InterPro"/>
</dbReference>
<keyword evidence="3 4" id="KW-0808">Transferase</keyword>
<dbReference type="InterPro" id="IPR002213">
    <property type="entry name" value="UDP_glucos_trans"/>
</dbReference>
<keyword evidence="6" id="KW-0472">Membrane</keyword>